<dbReference type="EMBL" id="BMFC01000001">
    <property type="protein sequence ID" value="GGB91333.1"/>
    <property type="molecule type" value="Genomic_DNA"/>
</dbReference>
<protein>
    <recommendedName>
        <fullName evidence="4">DUF4252 domain-containing protein</fullName>
    </recommendedName>
</protein>
<organism evidence="2 3">
    <name type="scientific">Marivita lacus</name>
    <dbReference type="NCBI Taxonomy" id="1323742"/>
    <lineage>
        <taxon>Bacteria</taxon>
        <taxon>Pseudomonadati</taxon>
        <taxon>Pseudomonadota</taxon>
        <taxon>Alphaproteobacteria</taxon>
        <taxon>Rhodobacterales</taxon>
        <taxon>Roseobacteraceae</taxon>
        <taxon>Marivita</taxon>
    </lineage>
</organism>
<dbReference type="RefSeq" id="WP_188480358.1">
    <property type="nucleotide sequence ID" value="NZ_BMFC01000001.1"/>
</dbReference>
<name>A0ABQ1K8X2_9RHOB</name>
<comment type="caution">
    <text evidence="2">The sequence shown here is derived from an EMBL/GenBank/DDBJ whole genome shotgun (WGS) entry which is preliminary data.</text>
</comment>
<keyword evidence="3" id="KW-1185">Reference proteome</keyword>
<evidence type="ECO:0000313" key="3">
    <source>
        <dbReference type="Proteomes" id="UP000645462"/>
    </source>
</evidence>
<feature type="signal peptide" evidence="1">
    <location>
        <begin position="1"/>
        <end position="21"/>
    </location>
</feature>
<reference evidence="3" key="1">
    <citation type="journal article" date="2019" name="Int. J. Syst. Evol. Microbiol.">
        <title>The Global Catalogue of Microorganisms (GCM) 10K type strain sequencing project: providing services to taxonomists for standard genome sequencing and annotation.</title>
        <authorList>
            <consortium name="The Broad Institute Genomics Platform"/>
            <consortium name="The Broad Institute Genome Sequencing Center for Infectious Disease"/>
            <person name="Wu L."/>
            <person name="Ma J."/>
        </authorList>
    </citation>
    <scope>NUCLEOTIDE SEQUENCE [LARGE SCALE GENOMIC DNA]</scope>
    <source>
        <strain evidence="3">CGMCC 1.12478</strain>
    </source>
</reference>
<gene>
    <name evidence="2" type="ORF">GCM10011363_04890</name>
</gene>
<accession>A0ABQ1K8X2</accession>
<sequence>MFRFTTLTFVAALSLPLSAQADEITDTLQAAIDAYNEGDVTYALEELDFARQKLMGLRTEAFQQFLPEAPDGWTREVDTEGQAGMAMMGGGMRASAEYIAPDRSQSYSITMMADNAMVASMGAMVANAAAMGMKVERVGRQRVALNDGQAMAMVNNRILITIDGNDEAVLMEAMERIDFDALSNFGN</sequence>
<keyword evidence="1" id="KW-0732">Signal</keyword>
<dbReference type="Proteomes" id="UP000645462">
    <property type="component" value="Unassembled WGS sequence"/>
</dbReference>
<evidence type="ECO:0000256" key="1">
    <source>
        <dbReference type="SAM" id="SignalP"/>
    </source>
</evidence>
<evidence type="ECO:0008006" key="4">
    <source>
        <dbReference type="Google" id="ProtNLM"/>
    </source>
</evidence>
<proteinExistence type="predicted"/>
<evidence type="ECO:0000313" key="2">
    <source>
        <dbReference type="EMBL" id="GGB91333.1"/>
    </source>
</evidence>
<feature type="chain" id="PRO_5045040512" description="DUF4252 domain-containing protein" evidence="1">
    <location>
        <begin position="22"/>
        <end position="187"/>
    </location>
</feature>